<keyword evidence="1" id="KW-0143">Chaperone</keyword>
<proteinExistence type="predicted"/>
<dbReference type="InterPro" id="IPR020818">
    <property type="entry name" value="Chaperonin_GroES"/>
</dbReference>
<accession>A0A221S2W7</accession>
<organism evidence="2">
    <name type="scientific">uncultured virus</name>
    <dbReference type="NCBI Taxonomy" id="340016"/>
    <lineage>
        <taxon>Viruses</taxon>
        <taxon>environmental samples</taxon>
    </lineage>
</organism>
<dbReference type="GO" id="GO:0005524">
    <property type="term" value="F:ATP binding"/>
    <property type="evidence" value="ECO:0007669"/>
    <property type="project" value="InterPro"/>
</dbReference>
<dbReference type="SUPFAM" id="SSF50129">
    <property type="entry name" value="GroES-like"/>
    <property type="match status" value="1"/>
</dbReference>
<dbReference type="CDD" id="cd00320">
    <property type="entry name" value="cpn10"/>
    <property type="match status" value="1"/>
</dbReference>
<protein>
    <submittedName>
        <fullName evidence="2">Co-chaperonin GroES</fullName>
    </submittedName>
</protein>
<evidence type="ECO:0000313" key="2">
    <source>
        <dbReference type="EMBL" id="ASN63226.1"/>
    </source>
</evidence>
<dbReference type="GO" id="GO:0044183">
    <property type="term" value="F:protein folding chaperone"/>
    <property type="evidence" value="ECO:0007669"/>
    <property type="project" value="InterPro"/>
</dbReference>
<name>A0A221S2W7_9VIRU</name>
<dbReference type="Gene3D" id="2.30.33.40">
    <property type="entry name" value="GroES chaperonin"/>
    <property type="match status" value="1"/>
</dbReference>
<dbReference type="EMBL" id="KU970632">
    <property type="protein sequence ID" value="ASN63226.1"/>
    <property type="molecule type" value="Genomic_DNA"/>
</dbReference>
<dbReference type="InterPro" id="IPR011032">
    <property type="entry name" value="GroES-like_sf"/>
</dbReference>
<gene>
    <name evidence="2" type="primary">groES</name>
</gene>
<reference evidence="2" key="1">
    <citation type="submission" date="2016-03" db="EMBL/GenBank/DDBJ databases">
        <title>Novel chaperonins are prevalent in the virioplankton and link to viral biology and ecology.</title>
        <authorList>
            <person name="Marine R.L."/>
            <person name="Nasko D.J."/>
            <person name="Polson S.W."/>
            <person name="Wommack K.E."/>
        </authorList>
    </citation>
    <scope>NUCLEOTIDE SEQUENCE</scope>
</reference>
<evidence type="ECO:0000256" key="1">
    <source>
        <dbReference type="ARBA" id="ARBA00023186"/>
    </source>
</evidence>
<sequence length="115" mass="12680">MSEKTASQLPKPTGYKLLIALPDPEEKTEGGIIKASQTLQAEEIGSIVGFVLEMGPDAYQSSDRFPTGPYCKKGDWIMMRSYSGTRFKVHGKEFRLINDDSVEAVVEDPRAVVKA</sequence>
<dbReference type="InterPro" id="IPR037124">
    <property type="entry name" value="Chaperonin_GroES_sf"/>
</dbReference>
<dbReference type="Pfam" id="PF00166">
    <property type="entry name" value="Cpn10"/>
    <property type="match status" value="1"/>
</dbReference>